<dbReference type="GO" id="GO:0005524">
    <property type="term" value="F:ATP binding"/>
    <property type="evidence" value="ECO:0007669"/>
    <property type="project" value="UniProtKB-UniRule"/>
</dbReference>
<dbReference type="InterPro" id="IPR013750">
    <property type="entry name" value="GHMP_kinase_C_dom"/>
</dbReference>
<dbReference type="SUPFAM" id="SSF55060">
    <property type="entry name" value="GHMP Kinase, C-terminal domain"/>
    <property type="match status" value="1"/>
</dbReference>
<comment type="similarity">
    <text evidence="2 12">Belongs to the GHMP kinase family. Homoserine kinase subfamily.</text>
</comment>
<comment type="catalytic activity">
    <reaction evidence="11 12">
        <text>L-homoserine + ATP = O-phospho-L-homoserine + ADP + H(+)</text>
        <dbReference type="Rhea" id="RHEA:13985"/>
        <dbReference type="ChEBI" id="CHEBI:15378"/>
        <dbReference type="ChEBI" id="CHEBI:30616"/>
        <dbReference type="ChEBI" id="CHEBI:57476"/>
        <dbReference type="ChEBI" id="CHEBI:57590"/>
        <dbReference type="ChEBI" id="CHEBI:456216"/>
        <dbReference type="EC" id="2.7.1.39"/>
    </reaction>
</comment>
<dbReference type="RefSeq" id="WP_096601689.1">
    <property type="nucleotide sequence ID" value="NZ_OBEN01000004.1"/>
</dbReference>
<evidence type="ECO:0000313" key="16">
    <source>
        <dbReference type="Proteomes" id="UP000218627"/>
    </source>
</evidence>
<dbReference type="SUPFAM" id="SSF54211">
    <property type="entry name" value="Ribosomal protein S5 domain 2-like"/>
    <property type="match status" value="1"/>
</dbReference>
<dbReference type="InterPro" id="IPR000870">
    <property type="entry name" value="Homoserine_kinase"/>
</dbReference>
<dbReference type="PROSITE" id="PS00627">
    <property type="entry name" value="GHMP_KINASES_ATP"/>
    <property type="match status" value="1"/>
</dbReference>
<dbReference type="UniPathway" id="UPA00050">
    <property type="reaction ID" value="UER00064"/>
</dbReference>
<dbReference type="InterPro" id="IPR020568">
    <property type="entry name" value="Ribosomal_Su5_D2-typ_SF"/>
</dbReference>
<evidence type="ECO:0000256" key="7">
    <source>
        <dbReference type="ARBA" id="ARBA00022697"/>
    </source>
</evidence>
<evidence type="ECO:0000256" key="9">
    <source>
        <dbReference type="ARBA" id="ARBA00022777"/>
    </source>
</evidence>
<dbReference type="Gene3D" id="3.30.230.10">
    <property type="match status" value="1"/>
</dbReference>
<dbReference type="EMBL" id="OBEN01000004">
    <property type="protein sequence ID" value="SNZ13870.1"/>
    <property type="molecule type" value="Genomic_DNA"/>
</dbReference>
<dbReference type="Gene3D" id="3.30.70.890">
    <property type="entry name" value="GHMP kinase, C-terminal domain"/>
    <property type="match status" value="1"/>
</dbReference>
<keyword evidence="9 12" id="KW-0418">Kinase</keyword>
<dbReference type="HAMAP" id="MF_00384">
    <property type="entry name" value="Homoser_kinase"/>
    <property type="match status" value="1"/>
</dbReference>
<comment type="pathway">
    <text evidence="1 12">Amino-acid biosynthesis; L-threonine biosynthesis; L-threonine from L-aspartate: step 4/5.</text>
</comment>
<evidence type="ECO:0000256" key="3">
    <source>
        <dbReference type="ARBA" id="ARBA00012078"/>
    </source>
</evidence>
<keyword evidence="7 12" id="KW-0791">Threonine biosynthesis</keyword>
<sequence>MFCVRVPASTSNLGCGFDTFGLALSLYNEFFFERWQKFTVEGEGEGTNLPKDENNLFIRAYLKACEYFGEDPKPIRVIQKNSIPTGRGLGSSATAIIGGITAFEILHSKRLSQEEKLKLAISMEPHPDNLSPALLGGFVISLWDGKRLIYTKMDFPEDIKVVVAVPNFELSTDIARSILEQKVSLSDAVNNIQRASLMMASLCKREYDLLKEAVKDRLHQPYRAKLIPGFFKVMDRAYQEGALAVFLSGAGPSVASFSNRNFENIGKAMTKAFEEEGITARYLVLDVDQEGTKIYEGFNS</sequence>
<evidence type="ECO:0000256" key="6">
    <source>
        <dbReference type="ARBA" id="ARBA00022679"/>
    </source>
</evidence>
<evidence type="ECO:0000256" key="11">
    <source>
        <dbReference type="ARBA" id="ARBA00049375"/>
    </source>
</evidence>
<protein>
    <recommendedName>
        <fullName evidence="4 12">Homoserine kinase</fullName>
        <shortName evidence="12">HK</shortName>
        <shortName evidence="12">HSK</shortName>
        <ecNumber evidence="3 12">2.7.1.39</ecNumber>
    </recommendedName>
</protein>
<dbReference type="AlphaFoldDB" id="A0A285NWL9"/>
<evidence type="ECO:0000256" key="12">
    <source>
        <dbReference type="HAMAP-Rule" id="MF_00384"/>
    </source>
</evidence>
<comment type="function">
    <text evidence="12">Catalyzes the ATP-dependent phosphorylation of L-homoserine to L-homoserine phosphate.</text>
</comment>
<dbReference type="InterPro" id="IPR036554">
    <property type="entry name" value="GHMP_kinase_C_sf"/>
</dbReference>
<organism evidence="15 16">
    <name type="scientific">Hydrogenobacter hydrogenophilus</name>
    <dbReference type="NCBI Taxonomy" id="35835"/>
    <lineage>
        <taxon>Bacteria</taxon>
        <taxon>Pseudomonadati</taxon>
        <taxon>Aquificota</taxon>
        <taxon>Aquificia</taxon>
        <taxon>Aquificales</taxon>
        <taxon>Aquificaceae</taxon>
        <taxon>Hydrogenobacter</taxon>
    </lineage>
</organism>
<dbReference type="EC" id="2.7.1.39" evidence="3 12"/>
<dbReference type="PRINTS" id="PR00958">
    <property type="entry name" value="HOMSERKINASE"/>
</dbReference>
<evidence type="ECO:0000256" key="8">
    <source>
        <dbReference type="ARBA" id="ARBA00022741"/>
    </source>
</evidence>
<keyword evidence="6 12" id="KW-0808">Transferase</keyword>
<comment type="subcellular location">
    <subcellularLocation>
        <location evidence="12">Cytoplasm</location>
    </subcellularLocation>
</comment>
<feature type="binding site" evidence="12">
    <location>
        <begin position="84"/>
        <end position="94"/>
    </location>
    <ligand>
        <name>ATP</name>
        <dbReference type="ChEBI" id="CHEBI:30616"/>
    </ligand>
</feature>
<evidence type="ECO:0000256" key="1">
    <source>
        <dbReference type="ARBA" id="ARBA00005015"/>
    </source>
</evidence>
<dbReference type="GO" id="GO:0005737">
    <property type="term" value="C:cytoplasm"/>
    <property type="evidence" value="ECO:0007669"/>
    <property type="project" value="UniProtKB-SubCell"/>
</dbReference>
<reference evidence="16" key="1">
    <citation type="submission" date="2017-09" db="EMBL/GenBank/DDBJ databases">
        <authorList>
            <person name="Varghese N."/>
            <person name="Submissions S."/>
        </authorList>
    </citation>
    <scope>NUCLEOTIDE SEQUENCE [LARGE SCALE GENOMIC DNA]</scope>
    <source>
        <strain evidence="16">DSM 2913</strain>
    </source>
</reference>
<keyword evidence="16" id="KW-1185">Reference proteome</keyword>
<evidence type="ECO:0000256" key="10">
    <source>
        <dbReference type="ARBA" id="ARBA00022840"/>
    </source>
</evidence>
<feature type="domain" description="GHMP kinase C-terminal" evidence="14">
    <location>
        <begin position="198"/>
        <end position="273"/>
    </location>
</feature>
<keyword evidence="12" id="KW-0963">Cytoplasm</keyword>
<dbReference type="InterPro" id="IPR006204">
    <property type="entry name" value="GHMP_kinase_N_dom"/>
</dbReference>
<dbReference type="NCBIfam" id="TIGR00191">
    <property type="entry name" value="thrB"/>
    <property type="match status" value="1"/>
</dbReference>
<keyword evidence="10 12" id="KW-0067">ATP-binding</keyword>
<dbReference type="GO" id="GO:0009088">
    <property type="term" value="P:threonine biosynthetic process"/>
    <property type="evidence" value="ECO:0007669"/>
    <property type="project" value="UniProtKB-UniRule"/>
</dbReference>
<dbReference type="Proteomes" id="UP000218627">
    <property type="component" value="Unassembled WGS sequence"/>
</dbReference>
<dbReference type="NCBIfam" id="NF002288">
    <property type="entry name" value="PRK01212.1-4"/>
    <property type="match status" value="1"/>
</dbReference>
<proteinExistence type="inferred from homology"/>
<evidence type="ECO:0000256" key="5">
    <source>
        <dbReference type="ARBA" id="ARBA00022605"/>
    </source>
</evidence>
<dbReference type="PIRSF" id="PIRSF000676">
    <property type="entry name" value="Homoser_kin"/>
    <property type="match status" value="1"/>
</dbReference>
<feature type="domain" description="GHMP kinase N-terminal" evidence="13">
    <location>
        <begin position="55"/>
        <end position="137"/>
    </location>
</feature>
<dbReference type="OrthoDB" id="9769912at2"/>
<evidence type="ECO:0000313" key="15">
    <source>
        <dbReference type="EMBL" id="SNZ13870.1"/>
    </source>
</evidence>
<accession>A0A285NWL9</accession>
<dbReference type="Pfam" id="PF00288">
    <property type="entry name" value="GHMP_kinases_N"/>
    <property type="match status" value="1"/>
</dbReference>
<dbReference type="InterPro" id="IPR006203">
    <property type="entry name" value="GHMP_knse_ATP-bd_CS"/>
</dbReference>
<dbReference type="Pfam" id="PF08544">
    <property type="entry name" value="GHMP_kinases_C"/>
    <property type="match status" value="1"/>
</dbReference>
<keyword evidence="8 12" id="KW-0547">Nucleotide-binding</keyword>
<evidence type="ECO:0000256" key="2">
    <source>
        <dbReference type="ARBA" id="ARBA00007370"/>
    </source>
</evidence>
<dbReference type="GO" id="GO:0004413">
    <property type="term" value="F:homoserine kinase activity"/>
    <property type="evidence" value="ECO:0007669"/>
    <property type="project" value="UniProtKB-UniRule"/>
</dbReference>
<evidence type="ECO:0000259" key="14">
    <source>
        <dbReference type="Pfam" id="PF08544"/>
    </source>
</evidence>
<gene>
    <name evidence="12" type="primary">thrB</name>
    <name evidence="15" type="ORF">SAMN06265353_0898</name>
</gene>
<name>A0A285NWL9_9AQUI</name>
<dbReference type="InterPro" id="IPR014721">
    <property type="entry name" value="Ribsml_uS5_D2-typ_fold_subgr"/>
</dbReference>
<evidence type="ECO:0000259" key="13">
    <source>
        <dbReference type="Pfam" id="PF00288"/>
    </source>
</evidence>
<evidence type="ECO:0000256" key="4">
    <source>
        <dbReference type="ARBA" id="ARBA00017858"/>
    </source>
</evidence>
<keyword evidence="5 12" id="KW-0028">Amino-acid biosynthesis</keyword>
<dbReference type="PANTHER" id="PTHR20861">
    <property type="entry name" value="HOMOSERINE/4-DIPHOSPHOCYTIDYL-2-C-METHYL-D-ERYTHRITOL KINASE"/>
    <property type="match status" value="1"/>
</dbReference>
<dbReference type="PANTHER" id="PTHR20861:SF1">
    <property type="entry name" value="HOMOSERINE KINASE"/>
    <property type="match status" value="1"/>
</dbReference>